<feature type="chain" id="PRO_5008536333" evidence="2">
    <location>
        <begin position="24"/>
        <end position="102"/>
    </location>
</feature>
<feature type="compositionally biased region" description="Low complexity" evidence="1">
    <location>
        <begin position="92"/>
        <end position="102"/>
    </location>
</feature>
<evidence type="ECO:0000313" key="3">
    <source>
        <dbReference type="EMBL" id="ANY85302.1"/>
    </source>
</evidence>
<evidence type="ECO:0000256" key="1">
    <source>
        <dbReference type="SAM" id="MobiDB-lite"/>
    </source>
</evidence>
<organism evidence="3">
    <name type="scientific">Microvirga ossetica</name>
    <dbReference type="NCBI Taxonomy" id="1882682"/>
    <lineage>
        <taxon>Bacteria</taxon>
        <taxon>Pseudomonadati</taxon>
        <taxon>Pseudomonadota</taxon>
        <taxon>Alphaproteobacteria</taxon>
        <taxon>Hyphomicrobiales</taxon>
        <taxon>Methylobacteriaceae</taxon>
        <taxon>Microvirga</taxon>
    </lineage>
</organism>
<dbReference type="KEGG" id="moc:BB934_44890"/>
<evidence type="ECO:0000256" key="2">
    <source>
        <dbReference type="SAM" id="SignalP"/>
    </source>
</evidence>
<geneLocation type="plasmid" evidence="3">
    <name>unnamed4</name>
</geneLocation>
<feature type="signal peptide" evidence="2">
    <location>
        <begin position="1"/>
        <end position="23"/>
    </location>
</feature>
<reference evidence="3" key="1">
    <citation type="submission" date="2016-07" db="EMBL/GenBank/DDBJ databases">
        <title>Microvirga ossetica sp. nov. a new species of rhizobia isolated from root nodules of the legume species Vicia alpestris Steven originated from North Ossetia region in the Caucasus.</title>
        <authorList>
            <person name="Safronova V.I."/>
            <person name="Kuznetsova I.G."/>
            <person name="Sazanova A.L."/>
            <person name="Belimov A."/>
            <person name="Andronov E."/>
            <person name="Osledkin Y.S."/>
            <person name="Onishchuk O.P."/>
            <person name="Kurchak O.N."/>
            <person name="Shaposhnikov A.I."/>
            <person name="Willems A."/>
            <person name="Tikhonovich I.A."/>
        </authorList>
    </citation>
    <scope>NUCLEOTIDE SEQUENCE [LARGE SCALE GENOMIC DNA]</scope>
    <source>
        <strain evidence="3">V5/3M</strain>
        <plasmid evidence="3">unnamed4</plasmid>
    </source>
</reference>
<protein>
    <submittedName>
        <fullName evidence="3">Uncharacterized protein</fullName>
    </submittedName>
</protein>
<accession>A0A1B2EZE1</accession>
<dbReference type="EMBL" id="CP016620">
    <property type="protein sequence ID" value="ANY85302.1"/>
    <property type="molecule type" value="Genomic_DNA"/>
</dbReference>
<name>A0A1B2EZE1_9HYPH</name>
<gene>
    <name evidence="3" type="ORF">BB934_44890</name>
</gene>
<keyword evidence="2" id="KW-0732">Signal</keyword>
<dbReference type="AlphaFoldDB" id="A0A1B2EZE1"/>
<feature type="region of interest" description="Disordered" evidence="1">
    <location>
        <begin position="65"/>
        <end position="102"/>
    </location>
</feature>
<sequence>MRHLLTSAVLTGILALSGNTALAQQQSDGHWSIQATPEKGACNRANRYAVVVQNGSIRSAASRAAHMSGGLDPGGRVQGSVVRNKTKVDITGSLSGRSGSGR</sequence>
<keyword evidence="3" id="KW-0614">Plasmid</keyword>
<proteinExistence type="predicted"/>